<organism evidence="2 3">
    <name type="scientific">Halobacteriovorax marinus (strain ATCC BAA-682 / DSM 15412 / SJ)</name>
    <name type="common">Bacteriovorax marinus</name>
    <dbReference type="NCBI Taxonomy" id="862908"/>
    <lineage>
        <taxon>Bacteria</taxon>
        <taxon>Pseudomonadati</taxon>
        <taxon>Bdellovibrionota</taxon>
        <taxon>Bacteriovoracia</taxon>
        <taxon>Bacteriovoracales</taxon>
        <taxon>Halobacteriovoraceae</taxon>
        <taxon>Halobacteriovorax</taxon>
    </lineage>
</organism>
<dbReference type="OrthoDB" id="9913873at2"/>
<reference evidence="3" key="1">
    <citation type="journal article" date="2013" name="ISME J.">
        <title>A small predatory core genome in the divergent marine Bacteriovorax marinus SJ and the terrestrial Bdellovibrio bacteriovorus.</title>
        <authorList>
            <person name="Crossman L.C."/>
            <person name="Chen H."/>
            <person name="Cerdeno-Tarraga A.M."/>
            <person name="Brooks K."/>
            <person name="Quail M.A."/>
            <person name="Pineiro S.A."/>
            <person name="Hobley L."/>
            <person name="Sockett R.E."/>
            <person name="Bentley S.D."/>
            <person name="Parkhill J."/>
            <person name="Williams H.N."/>
            <person name="Stine O.C."/>
        </authorList>
    </citation>
    <scope>NUCLEOTIDE SEQUENCE [LARGE SCALE GENOMIC DNA]</scope>
    <source>
        <strain evidence="3">ATCC BAA-682 / DSM 15412 / SJ</strain>
    </source>
</reference>
<protein>
    <submittedName>
        <fullName evidence="2">Exported protein</fullName>
    </submittedName>
</protein>
<keyword evidence="3" id="KW-1185">Reference proteome</keyword>
<evidence type="ECO:0000256" key="1">
    <source>
        <dbReference type="SAM" id="SignalP"/>
    </source>
</evidence>
<proteinExistence type="predicted"/>
<dbReference type="RefSeq" id="WP_014243326.1">
    <property type="nucleotide sequence ID" value="NC_016620.1"/>
</dbReference>
<gene>
    <name evidence="2" type="ordered locus">BMS_0633</name>
</gene>
<accession>E1X568</accession>
<keyword evidence="1" id="KW-0732">Signal</keyword>
<evidence type="ECO:0000313" key="2">
    <source>
        <dbReference type="EMBL" id="CBW25540.1"/>
    </source>
</evidence>
<dbReference type="PATRIC" id="fig|862908.3.peg.608"/>
<name>E1X568_HALMS</name>
<dbReference type="InterPro" id="IPR028994">
    <property type="entry name" value="Integrin_alpha_N"/>
</dbReference>
<dbReference type="STRING" id="862908.BMS_0633"/>
<evidence type="ECO:0000313" key="3">
    <source>
        <dbReference type="Proteomes" id="UP000008963"/>
    </source>
</evidence>
<dbReference type="EMBL" id="FQ312005">
    <property type="protein sequence ID" value="CBW25540.1"/>
    <property type="molecule type" value="Genomic_DNA"/>
</dbReference>
<dbReference type="HOGENOM" id="CLU_1308687_0_0_7"/>
<feature type="signal peptide" evidence="1">
    <location>
        <begin position="1"/>
        <end position="18"/>
    </location>
</feature>
<dbReference type="Proteomes" id="UP000008963">
    <property type="component" value="Chromosome"/>
</dbReference>
<dbReference type="SUPFAM" id="SSF69318">
    <property type="entry name" value="Integrin alpha N-terminal domain"/>
    <property type="match status" value="1"/>
</dbReference>
<dbReference type="KEGG" id="bmx:BMS_0633"/>
<feature type="chain" id="PRO_5003154923" evidence="1">
    <location>
        <begin position="19"/>
        <end position="210"/>
    </location>
</feature>
<dbReference type="AlphaFoldDB" id="E1X568"/>
<sequence length="210" mass="25077">MRFLLVTFLFLISMSSFSQDERSFRELFRAELDKEVRDELASDAKYVVNTPLHKIDLDGDHRKESIFYEFKDGKSWIHFLGYDETRLKSFKLEVNGFGAKVYKIRVRQLSKDSLGLVFFFYEGMTKYTELNSTVRLYFVTIDHQDLNKIYMEKGPIFWQEKRTQQGYYFQRPNELSFVDFNRNGTKEILVKQGNTASVFMYLSKGKWLKF</sequence>